<accession>A0A0E9XQW0</accession>
<name>A0A0E9XQW0_ANGAN</name>
<reference evidence="1" key="1">
    <citation type="submission" date="2014-11" db="EMBL/GenBank/DDBJ databases">
        <authorList>
            <person name="Amaro Gonzalez C."/>
        </authorList>
    </citation>
    <scope>NUCLEOTIDE SEQUENCE</scope>
</reference>
<proteinExistence type="predicted"/>
<dbReference type="EMBL" id="GBXM01003786">
    <property type="protein sequence ID" value="JAI04792.1"/>
    <property type="molecule type" value="Transcribed_RNA"/>
</dbReference>
<sequence>MLLNPKKRKN</sequence>
<organism evidence="1">
    <name type="scientific">Anguilla anguilla</name>
    <name type="common">European freshwater eel</name>
    <name type="synonym">Muraena anguilla</name>
    <dbReference type="NCBI Taxonomy" id="7936"/>
    <lineage>
        <taxon>Eukaryota</taxon>
        <taxon>Metazoa</taxon>
        <taxon>Chordata</taxon>
        <taxon>Craniata</taxon>
        <taxon>Vertebrata</taxon>
        <taxon>Euteleostomi</taxon>
        <taxon>Actinopterygii</taxon>
        <taxon>Neopterygii</taxon>
        <taxon>Teleostei</taxon>
        <taxon>Anguilliformes</taxon>
        <taxon>Anguillidae</taxon>
        <taxon>Anguilla</taxon>
    </lineage>
</organism>
<evidence type="ECO:0000313" key="1">
    <source>
        <dbReference type="EMBL" id="JAI04792.1"/>
    </source>
</evidence>
<protein>
    <submittedName>
        <fullName evidence="1">Uncharacterized protein</fullName>
    </submittedName>
</protein>
<reference evidence="1" key="2">
    <citation type="journal article" date="2015" name="Fish Shellfish Immunol.">
        <title>Early steps in the European eel (Anguilla anguilla)-Vibrio vulnificus interaction in the gills: Role of the RtxA13 toxin.</title>
        <authorList>
            <person name="Callol A."/>
            <person name="Pajuelo D."/>
            <person name="Ebbesson L."/>
            <person name="Teles M."/>
            <person name="MacKenzie S."/>
            <person name="Amaro C."/>
        </authorList>
    </citation>
    <scope>NUCLEOTIDE SEQUENCE</scope>
</reference>